<dbReference type="GO" id="GO:0005634">
    <property type="term" value="C:nucleus"/>
    <property type="evidence" value="ECO:0007669"/>
    <property type="project" value="TreeGrafter"/>
</dbReference>
<dbReference type="GO" id="GO:0070530">
    <property type="term" value="F:K63-linked polyubiquitin modification-dependent protein binding"/>
    <property type="evidence" value="ECO:0007669"/>
    <property type="project" value="TreeGrafter"/>
</dbReference>
<name>A0A9P1D1W5_9DINO</name>
<evidence type="ECO:0000313" key="12">
    <source>
        <dbReference type="EMBL" id="CAL4788409.1"/>
    </source>
</evidence>
<proteinExistence type="predicted"/>
<keyword evidence="5 12" id="KW-0378">Hydrolase</keyword>
<reference evidence="10" key="1">
    <citation type="submission" date="2022-10" db="EMBL/GenBank/DDBJ databases">
        <authorList>
            <person name="Chen Y."/>
            <person name="Dougan E. K."/>
            <person name="Chan C."/>
            <person name="Rhodes N."/>
            <person name="Thang M."/>
        </authorList>
    </citation>
    <scope>NUCLEOTIDE SEQUENCE</scope>
</reference>
<keyword evidence="4" id="KW-0833">Ubl conjugation pathway</keyword>
<evidence type="ECO:0000313" key="13">
    <source>
        <dbReference type="Proteomes" id="UP001152797"/>
    </source>
</evidence>
<dbReference type="InterPro" id="IPR022105">
    <property type="entry name" value="DUF3645"/>
</dbReference>
<dbReference type="OrthoDB" id="2684236at2759"/>
<dbReference type="Proteomes" id="UP001152797">
    <property type="component" value="Unassembled WGS sequence"/>
</dbReference>
<keyword evidence="3" id="KW-0645">Protease</keyword>
<dbReference type="Pfam" id="PF12340">
    <property type="entry name" value="DUF3638"/>
    <property type="match status" value="1"/>
</dbReference>
<evidence type="ECO:0000259" key="8">
    <source>
        <dbReference type="Pfam" id="PF12340"/>
    </source>
</evidence>
<evidence type="ECO:0000256" key="2">
    <source>
        <dbReference type="ARBA" id="ARBA00012759"/>
    </source>
</evidence>
<gene>
    <name evidence="10" type="ORF">C1SCF055_LOCUS27170</name>
</gene>
<evidence type="ECO:0000313" key="11">
    <source>
        <dbReference type="EMBL" id="CAL1154472.1"/>
    </source>
</evidence>
<comment type="caution">
    <text evidence="10">The sequence shown here is derived from an EMBL/GenBank/DDBJ whole genome shotgun (WGS) entry which is preliminary data.</text>
</comment>
<evidence type="ECO:0000256" key="4">
    <source>
        <dbReference type="ARBA" id="ARBA00022786"/>
    </source>
</evidence>
<comment type="catalytic activity">
    <reaction evidence="1">
        <text>Thiol-dependent hydrolysis of ester, thioester, amide, peptide and isopeptide bonds formed by the C-terminal Gly of ubiquitin (a 76-residue protein attached to proteins as an intracellular targeting signal).</text>
        <dbReference type="EC" id="3.4.19.12"/>
    </reaction>
</comment>
<feature type="region of interest" description="Disordered" evidence="7">
    <location>
        <begin position="1224"/>
        <end position="1247"/>
    </location>
</feature>
<dbReference type="EMBL" id="CAMXCT020002889">
    <property type="protein sequence ID" value="CAL1154472.1"/>
    <property type="molecule type" value="Genomic_DNA"/>
</dbReference>
<dbReference type="GO" id="GO:0004843">
    <property type="term" value="F:cysteine-type deubiquitinase activity"/>
    <property type="evidence" value="ECO:0007669"/>
    <property type="project" value="UniProtKB-EC"/>
</dbReference>
<dbReference type="EMBL" id="CAMXCT030002889">
    <property type="protein sequence ID" value="CAL4788409.1"/>
    <property type="molecule type" value="Genomic_DNA"/>
</dbReference>
<protein>
    <recommendedName>
        <fullName evidence="2">ubiquitinyl hydrolase 1</fullName>
        <ecNumber evidence="2">3.4.19.12</ecNumber>
    </recommendedName>
</protein>
<dbReference type="PANTHER" id="PTHR13367:SF28">
    <property type="entry name" value="UBIQUITIN THIOESTERASE ZRANB1"/>
    <property type="match status" value="1"/>
</dbReference>
<keyword evidence="13" id="KW-1185">Reference proteome</keyword>
<dbReference type="InterPro" id="IPR051346">
    <property type="entry name" value="OTU_Deubiquitinase"/>
</dbReference>
<reference evidence="11" key="2">
    <citation type="submission" date="2024-04" db="EMBL/GenBank/DDBJ databases">
        <authorList>
            <person name="Chen Y."/>
            <person name="Shah S."/>
            <person name="Dougan E. K."/>
            <person name="Thang M."/>
            <person name="Chan C."/>
        </authorList>
    </citation>
    <scope>NUCLEOTIDE SEQUENCE [LARGE SCALE GENOMIC DNA]</scope>
</reference>
<dbReference type="Pfam" id="PF12359">
    <property type="entry name" value="DUF3645"/>
    <property type="match status" value="1"/>
</dbReference>
<evidence type="ECO:0000256" key="3">
    <source>
        <dbReference type="ARBA" id="ARBA00022670"/>
    </source>
</evidence>
<evidence type="ECO:0000256" key="1">
    <source>
        <dbReference type="ARBA" id="ARBA00000707"/>
    </source>
</evidence>
<dbReference type="EMBL" id="CAMXCT010002889">
    <property type="protein sequence ID" value="CAI4001097.1"/>
    <property type="molecule type" value="Genomic_DNA"/>
</dbReference>
<evidence type="ECO:0000313" key="10">
    <source>
        <dbReference type="EMBL" id="CAI4001097.1"/>
    </source>
</evidence>
<feature type="domain" description="DUF3638" evidence="8">
    <location>
        <begin position="396"/>
        <end position="467"/>
    </location>
</feature>
<evidence type="ECO:0000256" key="5">
    <source>
        <dbReference type="ARBA" id="ARBA00022801"/>
    </source>
</evidence>
<evidence type="ECO:0000256" key="7">
    <source>
        <dbReference type="SAM" id="MobiDB-lite"/>
    </source>
</evidence>
<evidence type="ECO:0000259" key="9">
    <source>
        <dbReference type="Pfam" id="PF12359"/>
    </source>
</evidence>
<feature type="domain" description="DUF3645" evidence="9">
    <location>
        <begin position="735"/>
        <end position="765"/>
    </location>
</feature>
<dbReference type="EC" id="3.4.19.12" evidence="2"/>
<dbReference type="PANTHER" id="PTHR13367">
    <property type="entry name" value="UBIQUITIN THIOESTERASE"/>
    <property type="match status" value="1"/>
</dbReference>
<organism evidence="10">
    <name type="scientific">Cladocopium goreaui</name>
    <dbReference type="NCBI Taxonomy" id="2562237"/>
    <lineage>
        <taxon>Eukaryota</taxon>
        <taxon>Sar</taxon>
        <taxon>Alveolata</taxon>
        <taxon>Dinophyceae</taxon>
        <taxon>Suessiales</taxon>
        <taxon>Symbiodiniaceae</taxon>
        <taxon>Cladocopium</taxon>
    </lineage>
</organism>
<keyword evidence="6" id="KW-0788">Thiol protease</keyword>
<dbReference type="InterPro" id="IPR022099">
    <property type="entry name" value="DUF3638"/>
</dbReference>
<evidence type="ECO:0000256" key="6">
    <source>
        <dbReference type="ARBA" id="ARBA00022807"/>
    </source>
</evidence>
<accession>A0A9P1D1W5</accession>
<dbReference type="GO" id="GO:0071947">
    <property type="term" value="P:protein deubiquitination involved in ubiquitin-dependent protein catabolic process"/>
    <property type="evidence" value="ECO:0007669"/>
    <property type="project" value="TreeGrafter"/>
</dbReference>
<dbReference type="GO" id="GO:0005737">
    <property type="term" value="C:cytoplasm"/>
    <property type="evidence" value="ECO:0007669"/>
    <property type="project" value="TreeGrafter"/>
</dbReference>
<sequence>MKNDQDSEAPPKLKELSKFLPGQSKARRAWVDQLFTWAKQRLSPILPPVAPSFGPLDGTMEVHLADALPLAVPRSATDFGCHRHVLGSESALNSAWPVLSQEELTALSGHQPALVAGCPGLEDLLVSEVMDPPPWRHLGSVWNGLPRLMSSVPRCGVNRETLERWKNSAAAFEAHSRREEKPTLQFKTSHGGLTGLCGRESQTSLKDVVGDVEALLKMLQAQRDSDMKRAQLGVEAMMAWSRRPLQRASESHRKVWDLEVVSGFHPPMLSFEWILASILARDAGQVFASFLPSSLDPEACLDVLQPECLVKATLTVLLLATRATAARRALAHGFALAAQLRRLPDVMSSGEWRSLQNLASRLATELGCGEEFVEADGSGLVMDPHFLLFEWLFVKGNLRSSQMDLVRRFVDAARSEQPLVRQLLMGEGKSAVIAPLLSLLLAEELVLQVVPDPLLSQSLAIMRALFGQVRLAVTQCAAVCTTASSVKSCILSFVEATYKLSQLAGHSSGHRTYDISKCIEVTEKQYPGAADFSSQAEMDFVTVCLRGILLTFRSAIVVLDEVDLILHPLISELNFPVGPRQPLELSPERWELPCHLLQPFVRDKESPCHSPAAKACQEAISLGVRKLALRQNPHLILAIEDFYFEHLEEPLRLWLYEYLKNHTATKSMSQSEIMRALQGKTEVAADAEDLLTLSREWLKHLLPFVLGKVNRVHYGLLRRKDRLDLTTRGYPPTGTRLQVAVPFTGLETPSLASEFANPDVAIGLTILAFGYEGMRFSDVKAMLLLLKAELLRDVATPPLQREAFRRFQEWTKCDADTAVLPLDLVQPDAPTIRSLKTLWRQRSEVYLFYLRREIFPKATPTQVKKFSACAQELASPSIFKVRLGFSGTPSNIFPSTMPPVDFDDTDGQTMAILTSPQVVSLHCLASGWTPRSLLDFVATRQSRGLVAFCALIDTGALLCGLENEEVAKFLMESPLSSVKDACIFLARGTDLPMILLKGATKAVPLEDANIRPERRFCYFDQPHTTGIDIQQPPLGVAAITVGKDMSIRELQQGAWRMRGLAKGQGCEMLLPEEVALYMRVLLKDDRALNLKNLTSTEALAEALRDIQSALLLKSLEQEELQARQLVRQDLLSAWKDEALGELLQGRKDQKDDSGGNGINALLESVPTSIRSSSSQSLEDALRDLAQPFNKTLSVRAAVDQAVKRAVQMLGTSSASDSCTGEIVREQEEQQQQEHQIESEENGPIHRPRIGETRFWELEKLQILASNSSSDKGFGSLFAFPTFASVAEILMGIAGAASNVAKKNSVLEMLATVGLRFSPNSRLTTEIPIVRPVLVALQLEQAGRHCVVALSLSEAESLRWALEHFGASSRSEALSFSLHVVSESPMFGADAVRSKVICSSDVHGELSQLPICLLRFYLGESWFSTHELNCLQSTIGQHKQDFRRLRAAVFSARRPGGAADWSCTPLATVLGEGASITVAMQPPGPTFLERYGTEALAGGKDFVETYANHVNDFEAVVEE</sequence>